<keyword evidence="1 8" id="KW-0963">Cytoplasm</keyword>
<reference evidence="10 11" key="1">
    <citation type="submission" date="2017-04" db="EMBL/GenBank/DDBJ databases">
        <title>The whole genome sequencing and assembly of Halobacillus mangrovi strain.</title>
        <authorList>
            <person name="Lee S.-J."/>
            <person name="Park M.-K."/>
            <person name="Kim J.-Y."/>
            <person name="Lee Y.-J."/>
            <person name="Yi H."/>
            <person name="Bahn Y.-S."/>
            <person name="Kim J.F."/>
            <person name="Lee D.-W."/>
        </authorList>
    </citation>
    <scope>NUCLEOTIDE SEQUENCE [LARGE SCALE GENOMIC DNA]</scope>
    <source>
        <strain evidence="10 11">KTB 131</strain>
    </source>
</reference>
<keyword evidence="11" id="KW-1185">Reference proteome</keyword>
<dbReference type="SUPFAM" id="SSF53448">
    <property type="entry name" value="Nucleotide-diphospho-sugar transferases"/>
    <property type="match status" value="1"/>
</dbReference>
<dbReference type="GO" id="GO:0006777">
    <property type="term" value="P:Mo-molybdopterin cofactor biosynthetic process"/>
    <property type="evidence" value="ECO:0007669"/>
    <property type="project" value="UniProtKB-KW"/>
</dbReference>
<comment type="catalytic activity">
    <reaction evidence="8">
        <text>Mo-molybdopterin + GTP + H(+) = Mo-molybdopterin guanine dinucleotide + diphosphate</text>
        <dbReference type="Rhea" id="RHEA:34243"/>
        <dbReference type="ChEBI" id="CHEBI:15378"/>
        <dbReference type="ChEBI" id="CHEBI:33019"/>
        <dbReference type="ChEBI" id="CHEBI:37565"/>
        <dbReference type="ChEBI" id="CHEBI:71302"/>
        <dbReference type="ChEBI" id="CHEBI:71310"/>
        <dbReference type="EC" id="2.7.7.77"/>
    </reaction>
</comment>
<dbReference type="PANTHER" id="PTHR19136">
    <property type="entry name" value="MOLYBDENUM COFACTOR GUANYLYLTRANSFERASE"/>
    <property type="match status" value="1"/>
</dbReference>
<feature type="binding site" evidence="8">
    <location>
        <position position="52"/>
    </location>
    <ligand>
        <name>GTP</name>
        <dbReference type="ChEBI" id="CHEBI:37565"/>
    </ligand>
</feature>
<comment type="domain">
    <text evidence="8">The N-terminal domain determines nucleotide recognition and specific binding, while the C-terminal domain determines the specific binding to the target protein.</text>
</comment>
<keyword evidence="5 8" id="KW-0460">Magnesium</keyword>
<keyword evidence="7 8" id="KW-0501">Molybdenum cofactor biosynthesis</keyword>
<accession>A0A1W5ZVF6</accession>
<gene>
    <name evidence="8" type="primary">mobA</name>
    <name evidence="10" type="ORF">HM131_10860</name>
</gene>
<dbReference type="InterPro" id="IPR013482">
    <property type="entry name" value="Molybde_CF_guanTrfase"/>
</dbReference>
<name>A0A1W5ZVF6_9BACI</name>
<evidence type="ECO:0000256" key="8">
    <source>
        <dbReference type="HAMAP-Rule" id="MF_00316"/>
    </source>
</evidence>
<evidence type="ECO:0000256" key="5">
    <source>
        <dbReference type="ARBA" id="ARBA00022842"/>
    </source>
</evidence>
<evidence type="ECO:0000256" key="7">
    <source>
        <dbReference type="ARBA" id="ARBA00023150"/>
    </source>
</evidence>
<feature type="binding site" evidence="8">
    <location>
        <position position="24"/>
    </location>
    <ligand>
        <name>GTP</name>
        <dbReference type="ChEBI" id="CHEBI:37565"/>
    </ligand>
</feature>
<proteinExistence type="inferred from homology"/>
<dbReference type="InterPro" id="IPR029044">
    <property type="entry name" value="Nucleotide-diphossugar_trans"/>
</dbReference>
<evidence type="ECO:0000256" key="2">
    <source>
        <dbReference type="ARBA" id="ARBA00022679"/>
    </source>
</evidence>
<comment type="similarity">
    <text evidence="8">Belongs to the MobA family.</text>
</comment>
<dbReference type="InterPro" id="IPR025877">
    <property type="entry name" value="MobA-like_NTP_Trfase"/>
</dbReference>
<feature type="binding site" evidence="8">
    <location>
        <begin position="12"/>
        <end position="14"/>
    </location>
    <ligand>
        <name>GTP</name>
        <dbReference type="ChEBI" id="CHEBI:37565"/>
    </ligand>
</feature>
<comment type="function">
    <text evidence="8">Transfers a GMP moiety from GTP to Mo-molybdopterin (Mo-MPT) cofactor (Moco or molybdenum cofactor) to form Mo-molybdopterin guanine dinucleotide (Mo-MGD) cofactor.</text>
</comment>
<dbReference type="OrthoDB" id="9788394at2"/>
<dbReference type="AlphaFoldDB" id="A0A1W5ZVF6"/>
<feature type="binding site" evidence="8">
    <location>
        <position position="66"/>
    </location>
    <ligand>
        <name>GTP</name>
        <dbReference type="ChEBI" id="CHEBI:37565"/>
    </ligand>
</feature>
<feature type="binding site" evidence="8">
    <location>
        <position position="95"/>
    </location>
    <ligand>
        <name>Mg(2+)</name>
        <dbReference type="ChEBI" id="CHEBI:18420"/>
    </ligand>
</feature>
<evidence type="ECO:0000256" key="6">
    <source>
        <dbReference type="ARBA" id="ARBA00023134"/>
    </source>
</evidence>
<dbReference type="Pfam" id="PF12804">
    <property type="entry name" value="NTP_transf_3"/>
    <property type="match status" value="1"/>
</dbReference>
<dbReference type="GO" id="GO:0046872">
    <property type="term" value="F:metal ion binding"/>
    <property type="evidence" value="ECO:0007669"/>
    <property type="project" value="UniProtKB-KW"/>
</dbReference>
<dbReference type="Gene3D" id="3.90.550.10">
    <property type="entry name" value="Spore Coat Polysaccharide Biosynthesis Protein SpsA, Chain A"/>
    <property type="match status" value="1"/>
</dbReference>
<feature type="binding site" evidence="8">
    <location>
        <position position="95"/>
    </location>
    <ligand>
        <name>GTP</name>
        <dbReference type="ChEBI" id="CHEBI:37565"/>
    </ligand>
</feature>
<evidence type="ECO:0000313" key="10">
    <source>
        <dbReference type="EMBL" id="ARI77312.1"/>
    </source>
</evidence>
<dbReference type="EC" id="2.7.7.77" evidence="8"/>
<keyword evidence="6 8" id="KW-0342">GTP-binding</keyword>
<sequence length="199" mass="22452">MKLISEYCAAVLAGGGSTRMGTDKASLSLGNSTVEERVIRELYSLTSKVVLNKKDSLDVQLPTISDVYENAGPLGGLQAVMEIRKEEWFIVSACDTPFIKKAVYQYLTNFINDQRQAIIPIYNGRFQPLSGLYHKSVYPELVSLLERGDRKVGKLLDRVHTYYVEDFGDLRTSDLDLHFFNMNTPDDYQKAKEIAKNLA</sequence>
<evidence type="ECO:0000256" key="4">
    <source>
        <dbReference type="ARBA" id="ARBA00022741"/>
    </source>
</evidence>
<dbReference type="RefSeq" id="WP_085029783.1">
    <property type="nucleotide sequence ID" value="NZ_CP020772.1"/>
</dbReference>
<keyword evidence="3 8" id="KW-0479">Metal-binding</keyword>
<evidence type="ECO:0000313" key="11">
    <source>
        <dbReference type="Proteomes" id="UP000192527"/>
    </source>
</evidence>
<dbReference type="CDD" id="cd02503">
    <property type="entry name" value="MobA"/>
    <property type="match status" value="1"/>
</dbReference>
<dbReference type="KEGG" id="hmn:HM131_10860"/>
<dbReference type="Proteomes" id="UP000192527">
    <property type="component" value="Chromosome"/>
</dbReference>
<comment type="subcellular location">
    <subcellularLocation>
        <location evidence="8">Cytoplasm</location>
    </subcellularLocation>
</comment>
<evidence type="ECO:0000256" key="1">
    <source>
        <dbReference type="ARBA" id="ARBA00022490"/>
    </source>
</evidence>
<dbReference type="GO" id="GO:0005737">
    <property type="term" value="C:cytoplasm"/>
    <property type="evidence" value="ECO:0007669"/>
    <property type="project" value="UniProtKB-SubCell"/>
</dbReference>
<feature type="domain" description="MobA-like NTP transferase" evidence="9">
    <location>
        <begin position="9"/>
        <end position="157"/>
    </location>
</feature>
<dbReference type="HAMAP" id="MF_00316">
    <property type="entry name" value="MobA"/>
    <property type="match status" value="1"/>
</dbReference>
<dbReference type="GO" id="GO:0005525">
    <property type="term" value="F:GTP binding"/>
    <property type="evidence" value="ECO:0007669"/>
    <property type="project" value="UniProtKB-UniRule"/>
</dbReference>
<evidence type="ECO:0000256" key="3">
    <source>
        <dbReference type="ARBA" id="ARBA00022723"/>
    </source>
</evidence>
<dbReference type="PANTHER" id="PTHR19136:SF81">
    <property type="entry name" value="MOLYBDENUM COFACTOR GUANYLYLTRANSFERASE"/>
    <property type="match status" value="1"/>
</dbReference>
<dbReference type="GO" id="GO:0061603">
    <property type="term" value="F:molybdenum cofactor guanylyltransferase activity"/>
    <property type="evidence" value="ECO:0007669"/>
    <property type="project" value="UniProtKB-EC"/>
</dbReference>
<keyword evidence="2 8" id="KW-0808">Transferase</keyword>
<evidence type="ECO:0000259" key="9">
    <source>
        <dbReference type="Pfam" id="PF12804"/>
    </source>
</evidence>
<organism evidence="10 11">
    <name type="scientific">Halobacillus mangrovi</name>
    <dbReference type="NCBI Taxonomy" id="402384"/>
    <lineage>
        <taxon>Bacteria</taxon>
        <taxon>Bacillati</taxon>
        <taxon>Bacillota</taxon>
        <taxon>Bacilli</taxon>
        <taxon>Bacillales</taxon>
        <taxon>Bacillaceae</taxon>
        <taxon>Halobacillus</taxon>
    </lineage>
</organism>
<dbReference type="EMBL" id="CP020772">
    <property type="protein sequence ID" value="ARI77312.1"/>
    <property type="molecule type" value="Genomic_DNA"/>
</dbReference>
<comment type="cofactor">
    <cofactor evidence="8">
        <name>Mg(2+)</name>
        <dbReference type="ChEBI" id="CHEBI:18420"/>
    </cofactor>
</comment>
<keyword evidence="4 8" id="KW-0547">Nucleotide-binding</keyword>
<protein>
    <recommendedName>
        <fullName evidence="8">Probable molybdenum cofactor guanylyltransferase</fullName>
        <shortName evidence="8">MoCo guanylyltransferase</shortName>
        <ecNumber evidence="8">2.7.7.77</ecNumber>
    </recommendedName>
    <alternativeName>
        <fullName evidence="8">GTP:molybdopterin guanylyltransferase</fullName>
    </alternativeName>
    <alternativeName>
        <fullName evidence="8">Mo-MPT guanylyltransferase</fullName>
    </alternativeName>
    <alternativeName>
        <fullName evidence="8">Molybdopterin guanylyltransferase</fullName>
    </alternativeName>
    <alternativeName>
        <fullName evidence="8">Molybdopterin-guanine dinucleotide synthase</fullName>
        <shortName evidence="8">MGD synthase</shortName>
    </alternativeName>
</protein>
<dbReference type="STRING" id="402384.HM131_10860"/>